<dbReference type="EMBL" id="WQMT02000001">
    <property type="protein sequence ID" value="KAG9227830.1"/>
    <property type="molecule type" value="Genomic_DNA"/>
</dbReference>
<sequence>MFRTYTYLLDGEEPATSSQQNTLLLHFKPAKKLAKAEEEKYGKVRAGSTNLGDPSRVYLRKAQYDWRWDWGPELMTCGPYRSIRIETYLARIQEVQPCITVHFPESSSSTFVARVGVNAVVQGDFNKDYAIVVSLNHLNGRTIRTARQEIPHKTEKLKKVSLKGIVDWSLNDDNIRLWWPVGYGTQSLYSLEVDLVLLKTDEVIHQITKRIGFRSVSLVQEPLKEPDQYGTGSTFLFEINRVRMFMGGSNWVPADNFLTTITPERYRAWLTLLVKGNQNMVRLWGGGVYEPDVFYDICDELGILVWQDFQFACGVYPAHDEFVENVRKEAEDNVRRLRHHPSIALFCGNNEDYQQVLQWGGIDTLPARKIYEEVLPAVVSGLTEPPIPYHRGSPYGGKGWNTSDPTIGDVHQWNIWGGKELPYQSYDELGGRFVSEFGIPSMPSMKTIESWMEGAAESDWHPQSIWMAQHTRAGSFERRFAILMNENFRMTSDFETFVNFPLRHLIKQWSNFDQLPIHYTVDAIRGDELRLSVMAKEMARKGQGIHGRRFDMAAQRLLAGNILGDSGLLRPSFTLAPLLYHHLTFRQLRPKPAYYTISRQLAEVAVGITRTVIQNRDHDRPRQFYEFGAIQSHGARIDIWGMNSSLQLIDAELELYCVDLNSDWFHKETRGVHLLPNQSTELISMPCPGPPKASARKDADPYKVPEWTSTSSVIVSARLINPSTGEVLARHADWPQPFKYLRIPDPKITVKVDAVKEELRVSVDRPAKGVFFNIDGGGTESQEFGDGILWSDNALDMMPGENRIIKVSGLRNRRIYVTYLGKEKPSLVQ</sequence>
<comment type="caution">
    <text evidence="1">The sequence shown here is derived from an EMBL/GenBank/DDBJ whole genome shotgun (WGS) entry which is preliminary data.</text>
</comment>
<organism evidence="1 2">
    <name type="scientific">Pleurotus cornucopiae</name>
    <name type="common">Cornucopia mushroom</name>
    <dbReference type="NCBI Taxonomy" id="5321"/>
    <lineage>
        <taxon>Eukaryota</taxon>
        <taxon>Fungi</taxon>
        <taxon>Dikarya</taxon>
        <taxon>Basidiomycota</taxon>
        <taxon>Agaricomycotina</taxon>
        <taxon>Agaricomycetes</taxon>
        <taxon>Agaricomycetidae</taxon>
        <taxon>Agaricales</taxon>
        <taxon>Pleurotineae</taxon>
        <taxon>Pleurotaceae</taxon>
        <taxon>Pleurotus</taxon>
    </lineage>
</organism>
<name>A0ACB7JC22_PLECO</name>
<evidence type="ECO:0000313" key="1">
    <source>
        <dbReference type="EMBL" id="KAG9227830.1"/>
    </source>
</evidence>
<dbReference type="Proteomes" id="UP000824881">
    <property type="component" value="Unassembled WGS sequence"/>
</dbReference>
<accession>A0ACB7JC22</accession>
<evidence type="ECO:0000313" key="2">
    <source>
        <dbReference type="Proteomes" id="UP000824881"/>
    </source>
</evidence>
<reference evidence="1 2" key="1">
    <citation type="journal article" date="2021" name="Appl. Environ. Microbiol.">
        <title>Genetic linkage and physical mapping for an oyster mushroom Pleurotus cornucopiae and QTL analysis for the trait cap color.</title>
        <authorList>
            <person name="Zhang Y."/>
            <person name="Gao W."/>
            <person name="Sonnenberg A."/>
            <person name="Chen Q."/>
            <person name="Zhang J."/>
            <person name="Huang C."/>
        </authorList>
    </citation>
    <scope>NUCLEOTIDE SEQUENCE [LARGE SCALE GENOMIC DNA]</scope>
    <source>
        <strain evidence="1">CCMSSC00406</strain>
    </source>
</reference>
<keyword evidence="2" id="KW-1185">Reference proteome</keyword>
<protein>
    <submittedName>
        <fullName evidence="1">Uncharacterized protein</fullName>
    </submittedName>
</protein>
<proteinExistence type="predicted"/>
<gene>
    <name evidence="1" type="ORF">CCMSSC00406_0008652</name>
</gene>